<accession>A0A6J7WZS7</accession>
<name>A0A6J7WZS7_9CAUD</name>
<proteinExistence type="predicted"/>
<protein>
    <submittedName>
        <fullName evidence="1">Uncharacterized protein</fullName>
    </submittedName>
</protein>
<evidence type="ECO:0000313" key="1">
    <source>
        <dbReference type="EMBL" id="CAB5223521.1"/>
    </source>
</evidence>
<reference evidence="1" key="1">
    <citation type="submission" date="2020-05" db="EMBL/GenBank/DDBJ databases">
        <authorList>
            <person name="Chiriac C."/>
            <person name="Salcher M."/>
            <person name="Ghai R."/>
            <person name="Kavagutti S V."/>
        </authorList>
    </citation>
    <scope>NUCLEOTIDE SEQUENCE</scope>
</reference>
<gene>
    <name evidence="1" type="ORF">UFOVP383_119</name>
</gene>
<dbReference type="EMBL" id="LR798321">
    <property type="protein sequence ID" value="CAB5223521.1"/>
    <property type="molecule type" value="Genomic_DNA"/>
</dbReference>
<sequence length="193" mass="20756">MTIYHPTELVKSQDVILRVGSVTGTTRPIITQSGATFTVSGAPTLYTLQAATTASMAFNDNNTEFYVLGGGGFSDSVIVTAGATASVTAYFQKDVDGTVFIPNSFDEAFQIVAASRYDKNAEVYFEVNKQLGSSGTTFFYDRVAYVGRVMNLNESYPADNLVEVTFDVMSRGRIGIHQNAQETGSIIPTAPNV</sequence>
<organism evidence="1">
    <name type="scientific">uncultured Caudovirales phage</name>
    <dbReference type="NCBI Taxonomy" id="2100421"/>
    <lineage>
        <taxon>Viruses</taxon>
        <taxon>Duplodnaviria</taxon>
        <taxon>Heunggongvirae</taxon>
        <taxon>Uroviricota</taxon>
        <taxon>Caudoviricetes</taxon>
        <taxon>Peduoviridae</taxon>
        <taxon>Maltschvirus</taxon>
        <taxon>Maltschvirus maltsch</taxon>
    </lineage>
</organism>